<feature type="transmembrane region" description="Helical" evidence="1">
    <location>
        <begin position="6"/>
        <end position="28"/>
    </location>
</feature>
<keyword evidence="1" id="KW-0812">Transmembrane</keyword>
<comment type="caution">
    <text evidence="2">The sequence shown here is derived from an EMBL/GenBank/DDBJ whole genome shotgun (WGS) entry which is preliminary data.</text>
</comment>
<evidence type="ECO:0000313" key="3">
    <source>
        <dbReference type="Proteomes" id="UP001445076"/>
    </source>
</evidence>
<dbReference type="SUPFAM" id="SSF53187">
    <property type="entry name" value="Zn-dependent exopeptidases"/>
    <property type="match status" value="1"/>
</dbReference>
<evidence type="ECO:0000313" key="2">
    <source>
        <dbReference type="EMBL" id="KAK8720842.1"/>
    </source>
</evidence>
<protein>
    <submittedName>
        <fullName evidence="2">Uncharacterized protein</fullName>
    </submittedName>
</protein>
<evidence type="ECO:0000256" key="1">
    <source>
        <dbReference type="SAM" id="Phobius"/>
    </source>
</evidence>
<proteinExistence type="predicted"/>
<keyword evidence="1" id="KW-0472">Membrane</keyword>
<dbReference type="EMBL" id="JARKIK010000175">
    <property type="protein sequence ID" value="KAK8720842.1"/>
    <property type="molecule type" value="Genomic_DNA"/>
</dbReference>
<sequence>MVGRQTVVTVVAGAVCLVIGGLVGHYYIKNLSSTDKEKIRVMEELVADKWDSESELNHKIMDSINRDNLRTNLKELSRLPHLAGTERDHQLARMIRDKFMEAGFDTADLVPYDVLLSRPNHTNPNLVTLEDGEGRVVFSSAYKEKLLLEEED</sequence>
<name>A0AAW0VV36_CHEQU</name>
<keyword evidence="1" id="KW-1133">Transmembrane helix</keyword>
<dbReference type="PANTHER" id="PTHR10404">
    <property type="entry name" value="N-ACETYLATED-ALPHA-LINKED ACIDIC DIPEPTIDASE"/>
    <property type="match status" value="1"/>
</dbReference>
<dbReference type="InterPro" id="IPR039373">
    <property type="entry name" value="Peptidase_M28B"/>
</dbReference>
<dbReference type="Gene3D" id="3.40.630.10">
    <property type="entry name" value="Zn peptidases"/>
    <property type="match status" value="1"/>
</dbReference>
<keyword evidence="3" id="KW-1185">Reference proteome</keyword>
<dbReference type="PANTHER" id="PTHR10404:SF77">
    <property type="entry name" value="GLUTAMATE CARBOXYPEPTIDASE 2 HOMOLOG"/>
    <property type="match status" value="1"/>
</dbReference>
<dbReference type="Proteomes" id="UP001445076">
    <property type="component" value="Unassembled WGS sequence"/>
</dbReference>
<accession>A0AAW0VV36</accession>
<feature type="non-terminal residue" evidence="2">
    <location>
        <position position="152"/>
    </location>
</feature>
<dbReference type="GO" id="GO:0004180">
    <property type="term" value="F:carboxypeptidase activity"/>
    <property type="evidence" value="ECO:0007669"/>
    <property type="project" value="TreeGrafter"/>
</dbReference>
<reference evidence="2 3" key="1">
    <citation type="journal article" date="2024" name="BMC Genomics">
        <title>Genome assembly of redclaw crayfish (Cherax quadricarinatus) provides insights into its immune adaptation and hypoxia tolerance.</title>
        <authorList>
            <person name="Liu Z."/>
            <person name="Zheng J."/>
            <person name="Li H."/>
            <person name="Fang K."/>
            <person name="Wang S."/>
            <person name="He J."/>
            <person name="Zhou D."/>
            <person name="Weng S."/>
            <person name="Chi M."/>
            <person name="Gu Z."/>
            <person name="He J."/>
            <person name="Li F."/>
            <person name="Wang M."/>
        </authorList>
    </citation>
    <scope>NUCLEOTIDE SEQUENCE [LARGE SCALE GENOMIC DNA]</scope>
    <source>
        <strain evidence="2">ZL_2023a</strain>
    </source>
</reference>
<organism evidence="2 3">
    <name type="scientific">Cherax quadricarinatus</name>
    <name type="common">Australian red claw crayfish</name>
    <dbReference type="NCBI Taxonomy" id="27406"/>
    <lineage>
        <taxon>Eukaryota</taxon>
        <taxon>Metazoa</taxon>
        <taxon>Ecdysozoa</taxon>
        <taxon>Arthropoda</taxon>
        <taxon>Crustacea</taxon>
        <taxon>Multicrustacea</taxon>
        <taxon>Malacostraca</taxon>
        <taxon>Eumalacostraca</taxon>
        <taxon>Eucarida</taxon>
        <taxon>Decapoda</taxon>
        <taxon>Pleocyemata</taxon>
        <taxon>Astacidea</taxon>
        <taxon>Parastacoidea</taxon>
        <taxon>Parastacidae</taxon>
        <taxon>Cherax</taxon>
    </lineage>
</organism>
<dbReference type="Gene3D" id="3.50.30.30">
    <property type="match status" value="1"/>
</dbReference>
<gene>
    <name evidence="2" type="ORF">OTU49_013056</name>
</gene>
<dbReference type="AlphaFoldDB" id="A0AAW0VV36"/>